<reference evidence="7" key="1">
    <citation type="submission" date="2024-06" db="EMBL/GenBank/DDBJ databases">
        <title>Lacrimispora cavernae sp. nov., a novel anaerobe isolated from bat guano pile inside a cave.</title>
        <authorList>
            <person name="Miller S.L."/>
            <person name="Lu N."/>
            <person name="King J."/>
            <person name="Sankaranarayanan K."/>
            <person name="Lawson P.A."/>
        </authorList>
    </citation>
    <scope>NUCLEOTIDE SEQUENCE</scope>
    <source>
        <strain evidence="7">BS-2</strain>
    </source>
</reference>
<dbReference type="AlphaFoldDB" id="A0AAU7PKX6"/>
<protein>
    <submittedName>
        <fullName evidence="7">Extracellular solute-binding protein</fullName>
    </submittedName>
</protein>
<evidence type="ECO:0000256" key="5">
    <source>
        <dbReference type="ARBA" id="ARBA00023288"/>
    </source>
</evidence>
<dbReference type="Gene3D" id="3.40.190.10">
    <property type="entry name" value="Periplasmic binding protein-like II"/>
    <property type="match status" value="2"/>
</dbReference>
<keyword evidence="4" id="KW-0564">Palmitate</keyword>
<gene>
    <name evidence="7" type="ORF">ABFV83_13785</name>
</gene>
<dbReference type="PANTHER" id="PTHR43649">
    <property type="entry name" value="ARABINOSE-BINDING PROTEIN-RELATED"/>
    <property type="match status" value="1"/>
</dbReference>
<name>A0AAU7PKX6_9FIRM</name>
<organism evidence="7">
    <name type="scientific">Lacrimispora sp. BS-2</name>
    <dbReference type="NCBI Taxonomy" id="3151850"/>
    <lineage>
        <taxon>Bacteria</taxon>
        <taxon>Bacillati</taxon>
        <taxon>Bacillota</taxon>
        <taxon>Clostridia</taxon>
        <taxon>Lachnospirales</taxon>
        <taxon>Lachnospiraceae</taxon>
        <taxon>Lacrimispora</taxon>
    </lineage>
</organism>
<evidence type="ECO:0000256" key="6">
    <source>
        <dbReference type="SAM" id="SignalP"/>
    </source>
</evidence>
<proteinExistence type="predicted"/>
<evidence type="ECO:0000256" key="3">
    <source>
        <dbReference type="ARBA" id="ARBA00023136"/>
    </source>
</evidence>
<feature type="chain" id="PRO_5043605191" evidence="6">
    <location>
        <begin position="23"/>
        <end position="532"/>
    </location>
</feature>
<dbReference type="Pfam" id="PF13416">
    <property type="entry name" value="SBP_bac_8"/>
    <property type="match status" value="1"/>
</dbReference>
<dbReference type="EMBL" id="CP157940">
    <property type="protein sequence ID" value="XBS52893.1"/>
    <property type="molecule type" value="Genomic_DNA"/>
</dbReference>
<dbReference type="RefSeq" id="WP_349944615.1">
    <property type="nucleotide sequence ID" value="NZ_CP157940.1"/>
</dbReference>
<keyword evidence="5" id="KW-0449">Lipoprotein</keyword>
<dbReference type="InterPro" id="IPR006059">
    <property type="entry name" value="SBP"/>
</dbReference>
<dbReference type="PANTHER" id="PTHR43649:SF33">
    <property type="entry name" value="POLYGALACTURONAN_RHAMNOGALACTURONAN-BINDING PROTEIN YTCQ"/>
    <property type="match status" value="1"/>
</dbReference>
<dbReference type="SUPFAM" id="SSF53850">
    <property type="entry name" value="Periplasmic binding protein-like II"/>
    <property type="match status" value="1"/>
</dbReference>
<evidence type="ECO:0000256" key="2">
    <source>
        <dbReference type="ARBA" id="ARBA00022729"/>
    </source>
</evidence>
<evidence type="ECO:0000256" key="1">
    <source>
        <dbReference type="ARBA" id="ARBA00022475"/>
    </source>
</evidence>
<keyword evidence="1" id="KW-1003">Cell membrane</keyword>
<sequence>MRRWKRWTACMMAAAMTGSMLTGCGSGQTTASDKGSTTGAVSEEPVQMSWLTGQTSAEVDDDAEVVKMIEERFNIDLKGFYVDSNNYQQNLNVKFAGGEMPDVMVIGSPADLATYVEGGIIAELPIETIREKAPNFAKCADENDDGSLWSTMIYKGKNYGVSNPMSVVPMAMFWNQTWLDNLGLEVPETLEEYEEVLTAFVEQDPDRNGKKDTAGMAERAIGAVFGAFGLRCMTGGNPGFLVEEMQLGDDNVPFFPYIRPEAKQALEVLNRWYEKGIIDKEFITGENHGGYAWLSHSFMNGQIGLTSAMPYHYFYYSTDSDDVNNQAICLKEMKALNPEAKIVAGPAPVGPDGKSGTEAWSKVGRLTCLTTQGASDPRKVDAFLAILDAYYSDVEFMELSNYGLEGKHFEMAGETRKRIGDGVELRKQGIMQVDFGDTVLYAESLNASKVKLGNDITGNGYYRFNAPATEEFANVSATLDTLTEQAYFDMITGAKPLDYFDTFVAEFKAAGGDTAEKAVQEAYAEQQKALQK</sequence>
<feature type="signal peptide" evidence="6">
    <location>
        <begin position="1"/>
        <end position="22"/>
    </location>
</feature>
<accession>A0AAU7PKX6</accession>
<keyword evidence="3" id="KW-0472">Membrane</keyword>
<keyword evidence="2 6" id="KW-0732">Signal</keyword>
<evidence type="ECO:0000313" key="7">
    <source>
        <dbReference type="EMBL" id="XBS52893.1"/>
    </source>
</evidence>
<dbReference type="PROSITE" id="PS51257">
    <property type="entry name" value="PROKAR_LIPOPROTEIN"/>
    <property type="match status" value="1"/>
</dbReference>
<evidence type="ECO:0000256" key="4">
    <source>
        <dbReference type="ARBA" id="ARBA00023139"/>
    </source>
</evidence>
<dbReference type="InterPro" id="IPR050490">
    <property type="entry name" value="Bact_solute-bd_prot1"/>
</dbReference>